<dbReference type="Pfam" id="PF00684">
    <property type="entry name" value="DnaJ_CXXCXGXG"/>
    <property type="match status" value="1"/>
</dbReference>
<evidence type="ECO:0000256" key="5">
    <source>
        <dbReference type="PROSITE-ProRule" id="PRU00546"/>
    </source>
</evidence>
<evidence type="ECO:0000256" key="2">
    <source>
        <dbReference type="ARBA" id="ARBA00022737"/>
    </source>
</evidence>
<protein>
    <submittedName>
        <fullName evidence="9">DnaJ domain protein</fullName>
    </submittedName>
</protein>
<proteinExistence type="predicted"/>
<dbReference type="Gene3D" id="1.10.287.110">
    <property type="entry name" value="DnaJ domain"/>
    <property type="match status" value="1"/>
</dbReference>
<evidence type="ECO:0000259" key="7">
    <source>
        <dbReference type="PROSITE" id="PS50076"/>
    </source>
</evidence>
<dbReference type="EMBL" id="KY684086">
    <property type="protein sequence ID" value="ARF09644.1"/>
    <property type="molecule type" value="Genomic_DNA"/>
</dbReference>
<keyword evidence="4 5" id="KW-0862">Zinc</keyword>
<accession>A0A1V0SDD4</accession>
<keyword evidence="1 5" id="KW-0479">Metal-binding</keyword>
<feature type="compositionally biased region" description="Low complexity" evidence="6">
    <location>
        <begin position="467"/>
        <end position="482"/>
    </location>
</feature>
<dbReference type="CDD" id="cd06257">
    <property type="entry name" value="DnaJ"/>
    <property type="match status" value="1"/>
</dbReference>
<dbReference type="Gene3D" id="2.10.230.10">
    <property type="entry name" value="Heat shock protein DnaJ, cysteine-rich domain"/>
    <property type="match status" value="1"/>
</dbReference>
<feature type="domain" description="J" evidence="7">
    <location>
        <begin position="6"/>
        <end position="74"/>
    </location>
</feature>
<evidence type="ECO:0000313" key="9">
    <source>
        <dbReference type="EMBL" id="ARF09644.1"/>
    </source>
</evidence>
<keyword evidence="3 5" id="KW-0863">Zinc-finger</keyword>
<dbReference type="GO" id="GO:0008270">
    <property type="term" value="F:zinc ion binding"/>
    <property type="evidence" value="ECO:0007669"/>
    <property type="project" value="UniProtKB-KW"/>
</dbReference>
<dbReference type="SUPFAM" id="SSF49493">
    <property type="entry name" value="HSP40/DnaJ peptide-binding domain"/>
    <property type="match status" value="2"/>
</dbReference>
<dbReference type="InterPro" id="IPR001623">
    <property type="entry name" value="DnaJ_domain"/>
</dbReference>
<dbReference type="PROSITE" id="PS51188">
    <property type="entry name" value="ZF_CR"/>
    <property type="match status" value="1"/>
</dbReference>
<dbReference type="InterPro" id="IPR044713">
    <property type="entry name" value="DNJA1/2-like"/>
</dbReference>
<dbReference type="InterPro" id="IPR008971">
    <property type="entry name" value="HSP40/DnaJ_pept-bd"/>
</dbReference>
<dbReference type="PRINTS" id="PR00625">
    <property type="entry name" value="JDOMAIN"/>
</dbReference>
<dbReference type="SUPFAM" id="SSF57938">
    <property type="entry name" value="DnaJ/Hsp40 cysteine-rich domain"/>
    <property type="match status" value="1"/>
</dbReference>
<dbReference type="PROSITE" id="PS50076">
    <property type="entry name" value="DNAJ_2"/>
    <property type="match status" value="1"/>
</dbReference>
<dbReference type="Pfam" id="PF01556">
    <property type="entry name" value="DnaJ_C"/>
    <property type="match status" value="1"/>
</dbReference>
<dbReference type="GO" id="GO:0051082">
    <property type="term" value="F:unfolded protein binding"/>
    <property type="evidence" value="ECO:0007669"/>
    <property type="project" value="InterPro"/>
</dbReference>
<dbReference type="InterPro" id="IPR001305">
    <property type="entry name" value="HSP_DnaJ_Cys-rich_dom"/>
</dbReference>
<keyword evidence="2" id="KW-0677">Repeat</keyword>
<gene>
    <name evidence="9" type="ORF">Indivirus_2_23</name>
</gene>
<dbReference type="CDD" id="cd10719">
    <property type="entry name" value="DnaJ_zf"/>
    <property type="match status" value="1"/>
</dbReference>
<feature type="zinc finger region" description="CR-type" evidence="5">
    <location>
        <begin position="183"/>
        <end position="266"/>
    </location>
</feature>
<sequence>MNEQDDYYQTLGVKKTATLAEIKKQWKKLTVQYHPDKISDNDKKREGEDKIKEINNAYEVLKDKKKRALYDKYGKDLEPPPQPKFSGFNFPPNFPANFPANFPPNFPPQFQSNGPNQSFDEDSDNYEEYDGPIDIPGIHSDPKELFEHYFGDIMRKNKEKKLKVKLEPIRIDLQLTLEQIYTGLEWTDKIQRYSYCDDCDGTSYPDGKDHKCKHCDGTGDVITFERKSPGTMTQTQTDCRFCNGLGNDNEYEKCKSCINGLKLEAFVVHNIFVPGTKTGMIINLGNIGHQVQKGRIAKTERGVVELIVTQAPHNTFKRGVTINREIAFEHMALELHIELHEAICGFMREITHLDGSKFYIDSKNITRDGDMKIIKGKGFPLINSKKCGDLLVIFKVDYPEKMTVALKSKIYELLTNQKYSQAKIHKLPKNVKPIELKNTDPNIKYDYDHKTPVPHFDLDDEDDDEPQFPFHQFQQNHHPNQNEGCQHQ</sequence>
<dbReference type="InterPro" id="IPR002939">
    <property type="entry name" value="DnaJ_C"/>
</dbReference>
<organism evidence="9">
    <name type="scientific">Indivirus ILV1</name>
    <dbReference type="NCBI Taxonomy" id="1977633"/>
    <lineage>
        <taxon>Viruses</taxon>
        <taxon>Varidnaviria</taxon>
        <taxon>Bamfordvirae</taxon>
        <taxon>Nucleocytoviricota</taxon>
        <taxon>Megaviricetes</taxon>
        <taxon>Imitervirales</taxon>
        <taxon>Mimiviridae</taxon>
        <taxon>Klosneuvirinae</taxon>
        <taxon>Indivirus</taxon>
    </lineage>
</organism>
<dbReference type="InterPro" id="IPR036869">
    <property type="entry name" value="J_dom_sf"/>
</dbReference>
<evidence type="ECO:0000256" key="3">
    <source>
        <dbReference type="ARBA" id="ARBA00022771"/>
    </source>
</evidence>
<name>A0A1V0SDD4_9VIRU</name>
<dbReference type="SUPFAM" id="SSF46565">
    <property type="entry name" value="Chaperone J-domain"/>
    <property type="match status" value="1"/>
</dbReference>
<feature type="domain" description="CR-type" evidence="8">
    <location>
        <begin position="183"/>
        <end position="266"/>
    </location>
</feature>
<evidence type="ECO:0000256" key="1">
    <source>
        <dbReference type="ARBA" id="ARBA00022723"/>
    </source>
</evidence>
<evidence type="ECO:0000256" key="6">
    <source>
        <dbReference type="SAM" id="MobiDB-lite"/>
    </source>
</evidence>
<dbReference type="Gene3D" id="2.60.260.20">
    <property type="entry name" value="Urease metallochaperone UreE, N-terminal domain"/>
    <property type="match status" value="2"/>
</dbReference>
<reference evidence="9" key="1">
    <citation type="journal article" date="2017" name="Science">
        <title>Giant viruses with an expanded complement of translation system components.</title>
        <authorList>
            <person name="Schulz F."/>
            <person name="Yutin N."/>
            <person name="Ivanova N.N."/>
            <person name="Ortega D.R."/>
            <person name="Lee T.K."/>
            <person name="Vierheilig J."/>
            <person name="Daims H."/>
            <person name="Horn M."/>
            <person name="Wagner M."/>
            <person name="Jensen G.J."/>
            <person name="Kyrpides N.C."/>
            <person name="Koonin E.V."/>
            <person name="Woyke T."/>
        </authorList>
    </citation>
    <scope>NUCLEOTIDE SEQUENCE</scope>
    <source>
        <strain evidence="9">ILV1</strain>
    </source>
</reference>
<dbReference type="Pfam" id="PF00226">
    <property type="entry name" value="DnaJ"/>
    <property type="match status" value="1"/>
</dbReference>
<dbReference type="InterPro" id="IPR036410">
    <property type="entry name" value="HSP_DnaJ_Cys-rich_dom_sf"/>
</dbReference>
<evidence type="ECO:0000256" key="4">
    <source>
        <dbReference type="ARBA" id="ARBA00022833"/>
    </source>
</evidence>
<dbReference type="PANTHER" id="PTHR43888">
    <property type="entry name" value="DNAJ-LIKE-2, ISOFORM A-RELATED"/>
    <property type="match status" value="1"/>
</dbReference>
<dbReference type="GO" id="GO:0006457">
    <property type="term" value="P:protein folding"/>
    <property type="evidence" value="ECO:0007669"/>
    <property type="project" value="InterPro"/>
</dbReference>
<dbReference type="FunFam" id="2.10.230.10:FF:000001">
    <property type="entry name" value="DnaJ subfamily A member 2"/>
    <property type="match status" value="1"/>
</dbReference>
<dbReference type="SMART" id="SM00271">
    <property type="entry name" value="DnaJ"/>
    <property type="match status" value="1"/>
</dbReference>
<dbReference type="GO" id="GO:0030544">
    <property type="term" value="F:Hsp70 protein binding"/>
    <property type="evidence" value="ECO:0007669"/>
    <property type="project" value="InterPro"/>
</dbReference>
<feature type="region of interest" description="Disordered" evidence="6">
    <location>
        <begin position="454"/>
        <end position="488"/>
    </location>
</feature>
<evidence type="ECO:0000259" key="8">
    <source>
        <dbReference type="PROSITE" id="PS51188"/>
    </source>
</evidence>